<feature type="domain" description="PAS" evidence="9">
    <location>
        <begin position="706"/>
        <end position="776"/>
    </location>
</feature>
<dbReference type="InterPro" id="IPR001610">
    <property type="entry name" value="PAC"/>
</dbReference>
<evidence type="ECO:0000256" key="5">
    <source>
        <dbReference type="ARBA" id="ARBA00022777"/>
    </source>
</evidence>
<evidence type="ECO:0000313" key="11">
    <source>
        <dbReference type="EMBL" id="MFC6389647.1"/>
    </source>
</evidence>
<dbReference type="InterPro" id="IPR001789">
    <property type="entry name" value="Sig_transdc_resp-reg_receiver"/>
</dbReference>
<dbReference type="SMART" id="SM00086">
    <property type="entry name" value="PAC"/>
    <property type="match status" value="5"/>
</dbReference>
<reference evidence="12" key="1">
    <citation type="journal article" date="2019" name="Int. J. Syst. Evol. Microbiol.">
        <title>The Global Catalogue of Microorganisms (GCM) 10K type strain sequencing project: providing services to taxonomists for standard genome sequencing and annotation.</title>
        <authorList>
            <consortium name="The Broad Institute Genomics Platform"/>
            <consortium name="The Broad Institute Genome Sequencing Center for Infectious Disease"/>
            <person name="Wu L."/>
            <person name="Ma J."/>
        </authorList>
    </citation>
    <scope>NUCLEOTIDE SEQUENCE [LARGE SCALE GENOMIC DNA]</scope>
    <source>
        <strain evidence="12">CCUG 36916</strain>
    </source>
</reference>
<evidence type="ECO:0000259" key="7">
    <source>
        <dbReference type="PROSITE" id="PS50109"/>
    </source>
</evidence>
<dbReference type="InterPro" id="IPR005467">
    <property type="entry name" value="His_kinase_dom"/>
</dbReference>
<evidence type="ECO:0000259" key="8">
    <source>
        <dbReference type="PROSITE" id="PS50110"/>
    </source>
</evidence>
<dbReference type="Gene3D" id="3.30.565.10">
    <property type="entry name" value="Histidine kinase-like ATPase, C-terminal domain"/>
    <property type="match status" value="1"/>
</dbReference>
<proteinExistence type="predicted"/>
<keyword evidence="4" id="KW-0808">Transferase</keyword>
<dbReference type="SMART" id="SM00091">
    <property type="entry name" value="PAS"/>
    <property type="match status" value="5"/>
</dbReference>
<dbReference type="InterPro" id="IPR000700">
    <property type="entry name" value="PAS-assoc_C"/>
</dbReference>
<evidence type="ECO:0000256" key="4">
    <source>
        <dbReference type="ARBA" id="ARBA00022679"/>
    </source>
</evidence>
<feature type="modified residue" description="4-aspartylphosphate" evidence="6">
    <location>
        <position position="1142"/>
    </location>
</feature>
<feature type="domain" description="PAS" evidence="9">
    <location>
        <begin position="291"/>
        <end position="333"/>
    </location>
</feature>
<dbReference type="Pfam" id="PF08448">
    <property type="entry name" value="PAS_4"/>
    <property type="match status" value="3"/>
</dbReference>
<dbReference type="PROSITE" id="PS50110">
    <property type="entry name" value="RESPONSE_REGULATORY"/>
    <property type="match status" value="1"/>
</dbReference>
<organism evidence="11 12">
    <name type="scientific">Methylorubrum zatmanii</name>
    <dbReference type="NCBI Taxonomy" id="29429"/>
    <lineage>
        <taxon>Bacteria</taxon>
        <taxon>Pseudomonadati</taxon>
        <taxon>Pseudomonadota</taxon>
        <taxon>Alphaproteobacteria</taxon>
        <taxon>Hyphomicrobiales</taxon>
        <taxon>Methylobacteriaceae</taxon>
        <taxon>Methylorubrum</taxon>
    </lineage>
</organism>
<dbReference type="Pfam" id="PF08447">
    <property type="entry name" value="PAS_3"/>
    <property type="match status" value="2"/>
</dbReference>
<evidence type="ECO:0000256" key="2">
    <source>
        <dbReference type="ARBA" id="ARBA00012438"/>
    </source>
</evidence>
<dbReference type="InterPro" id="IPR036890">
    <property type="entry name" value="HATPase_C_sf"/>
</dbReference>
<dbReference type="CDD" id="cd00130">
    <property type="entry name" value="PAS"/>
    <property type="match status" value="4"/>
</dbReference>
<evidence type="ECO:0000259" key="10">
    <source>
        <dbReference type="PROSITE" id="PS50113"/>
    </source>
</evidence>
<evidence type="ECO:0000256" key="6">
    <source>
        <dbReference type="PROSITE-ProRule" id="PRU00169"/>
    </source>
</evidence>
<dbReference type="Gene3D" id="3.30.450.20">
    <property type="entry name" value="PAS domain"/>
    <property type="match status" value="6"/>
</dbReference>
<evidence type="ECO:0000259" key="9">
    <source>
        <dbReference type="PROSITE" id="PS50112"/>
    </source>
</evidence>
<dbReference type="PROSITE" id="PS50109">
    <property type="entry name" value="HIS_KIN"/>
    <property type="match status" value="1"/>
</dbReference>
<dbReference type="CDD" id="cd18161">
    <property type="entry name" value="REC_hyHK_blue-like"/>
    <property type="match status" value="1"/>
</dbReference>
<dbReference type="InterPro" id="IPR013655">
    <property type="entry name" value="PAS_fold_3"/>
</dbReference>
<dbReference type="CDD" id="cd00082">
    <property type="entry name" value="HisKA"/>
    <property type="match status" value="1"/>
</dbReference>
<dbReference type="PANTHER" id="PTHR43304:SF1">
    <property type="entry name" value="PAC DOMAIN-CONTAINING PROTEIN"/>
    <property type="match status" value="1"/>
</dbReference>
<dbReference type="PROSITE" id="PS50112">
    <property type="entry name" value="PAS"/>
    <property type="match status" value="2"/>
</dbReference>
<evidence type="ECO:0000256" key="3">
    <source>
        <dbReference type="ARBA" id="ARBA00022553"/>
    </source>
</evidence>
<dbReference type="EC" id="2.7.13.3" evidence="2"/>
<dbReference type="InterPro" id="IPR035965">
    <property type="entry name" value="PAS-like_dom_sf"/>
</dbReference>
<dbReference type="InterPro" id="IPR013656">
    <property type="entry name" value="PAS_4"/>
</dbReference>
<dbReference type="InterPro" id="IPR003661">
    <property type="entry name" value="HisK_dim/P_dom"/>
</dbReference>
<dbReference type="InterPro" id="IPR052162">
    <property type="entry name" value="Sensor_kinase/Photoreceptor"/>
</dbReference>
<dbReference type="InterPro" id="IPR000014">
    <property type="entry name" value="PAS"/>
</dbReference>
<dbReference type="InterPro" id="IPR003594">
    <property type="entry name" value="HATPase_dom"/>
</dbReference>
<dbReference type="Pfam" id="PF02518">
    <property type="entry name" value="HATPase_c"/>
    <property type="match status" value="1"/>
</dbReference>
<comment type="catalytic activity">
    <reaction evidence="1">
        <text>ATP + protein L-histidine = ADP + protein N-phospho-L-histidine.</text>
        <dbReference type="EC" id="2.7.13.3"/>
    </reaction>
</comment>
<dbReference type="SMART" id="SM00388">
    <property type="entry name" value="HisKA"/>
    <property type="match status" value="1"/>
</dbReference>
<dbReference type="Pfam" id="PF00072">
    <property type="entry name" value="Response_reg"/>
    <property type="match status" value="1"/>
</dbReference>
<sequence length="1211" mass="134753">MTDTLPFLAGGGEAARMIAERDWSDHPLGPPEIWPESLRTALSLVLNSPESMILAWGPDLHFFFNDTYFPLLGPRLSWAMGERFDRVWADGWEQAKPIIDDAFAGRSRRFEDLPWKLDTDRGEAETWWTFSYSRVLDGEGRIAGLFIFTNETTKRVRAETSRHEAEAALRAERDRAQGVLANMGEAFALLGHDFRILDLNAEALRMEGRPWEEVVGRIHWEAHPGTDPELDRLLRKAMTERVPVALEHRYTWPGGRPAWIDMRAYPVPEGLAVFYRDATARREAEEASRRSEAFLAATLERLPVGVIIAGADGRILRDNPANREIWGVPPETLSWEQYGAWVGYWPETGQRLRAEEWGMARALLQGETVRGELIEIERFDGGGRRLFLNNAAPIRDDAGTIVGGVVAELDVTERVEVERRLRESEALARANAERVQLALTAGAIIGTWFWDLPTDRFSVDEAFARAFGLDPSLGRDGLSLAQVVETVHPDDKAGLAEAIAEVIARGGAYAHQYRVRRADGRYYWIEANGRVDHAADGTPLRFPGVLIDVEERRAVEAERDRAIALMREKAVEFETLADNIPALCWMARADGHIYWYNRRWYDYTGTDAESMQGWGWEAVHDPVTLPSVVARWRQSLATGERFEMTFPLRGRDGVFRPFLTRIVPIRDAAGAVVRWFGTNTDVTDLRAAQDAQRRLNETLEEQIAARTAERDQIWQVSSDLLAVASFEGRFLSLNPAWSATLGWSEAELKATPFIDFVHPDDREQTLATLADLACGHTRLGFENRCRTRAGTYLWFSWNAVPREGLVYASVRDVTAVKEQARALAEAEEALRQSQKMEAVGQLTGGLAHDFNNLLAGISGSLELMQTRISQGRLKDVDRYMSAAQGAAKRAAALTHRLLAFSRRQTLDPKPTDVNRLVMGLEELIRRTVGPTITIEVVGAAGLWPILVDPPQLENALLNLCINARDALPEGGRITIETANKWLDDRGARERDLDPGQYLSLCVTDTGTGMSPEVRAKAFDPFFTTKPIGQGTGLGLSMIYGFAKQSGGQVRIYSEIGEGTTVCIYLPRYYGEAEEPDAFGPLVDAPRAERGETVLVVDDEPTVRMLVTEVLEDLGYTAIEAADSASGLKVLQSDVRIDLLITDVGLPGGMNGRQMADAARVSRPDLKILFITGYAENAAVGNGHLEPGMAVLTKPFVVETLGLRIREMIARG</sequence>
<dbReference type="SUPFAM" id="SSF55785">
    <property type="entry name" value="PYP-like sensor domain (PAS domain)"/>
    <property type="match status" value="5"/>
</dbReference>
<dbReference type="InterPro" id="IPR036097">
    <property type="entry name" value="HisK_dim/P_sf"/>
</dbReference>
<keyword evidence="12" id="KW-1185">Reference proteome</keyword>
<dbReference type="PROSITE" id="PS50113">
    <property type="entry name" value="PAC"/>
    <property type="match status" value="3"/>
</dbReference>
<dbReference type="Pfam" id="PF00512">
    <property type="entry name" value="HisKA"/>
    <property type="match status" value="1"/>
</dbReference>
<keyword evidence="3 6" id="KW-0597">Phosphoprotein</keyword>
<dbReference type="SUPFAM" id="SSF52172">
    <property type="entry name" value="CheY-like"/>
    <property type="match status" value="1"/>
</dbReference>
<dbReference type="PANTHER" id="PTHR43304">
    <property type="entry name" value="PHYTOCHROME-LIKE PROTEIN CPH1"/>
    <property type="match status" value="1"/>
</dbReference>
<feature type="domain" description="PAC" evidence="10">
    <location>
        <begin position="509"/>
        <end position="561"/>
    </location>
</feature>
<accession>A0ABW1WM19</accession>
<dbReference type="SMART" id="SM00448">
    <property type="entry name" value="REC"/>
    <property type="match status" value="1"/>
</dbReference>
<dbReference type="SUPFAM" id="SSF55874">
    <property type="entry name" value="ATPase domain of HSP90 chaperone/DNA topoisomerase II/histidine kinase"/>
    <property type="match status" value="1"/>
</dbReference>
<protein>
    <recommendedName>
        <fullName evidence="2">histidine kinase</fullName>
        <ecNumber evidence="2">2.7.13.3</ecNumber>
    </recommendedName>
</protein>
<dbReference type="Gene3D" id="1.10.287.130">
    <property type="match status" value="1"/>
</dbReference>
<dbReference type="NCBIfam" id="TIGR00229">
    <property type="entry name" value="sensory_box"/>
    <property type="match status" value="5"/>
</dbReference>
<feature type="domain" description="PAC" evidence="10">
    <location>
        <begin position="642"/>
        <end position="694"/>
    </location>
</feature>
<dbReference type="InterPro" id="IPR004358">
    <property type="entry name" value="Sig_transdc_His_kin-like_C"/>
</dbReference>
<dbReference type="SUPFAM" id="SSF47384">
    <property type="entry name" value="Homodimeric domain of signal transducing histidine kinase"/>
    <property type="match status" value="1"/>
</dbReference>
<dbReference type="PRINTS" id="PR00344">
    <property type="entry name" value="BCTRLSENSOR"/>
</dbReference>
<dbReference type="CDD" id="cd16919">
    <property type="entry name" value="HATPase_CckA-like"/>
    <property type="match status" value="1"/>
</dbReference>
<dbReference type="Gene3D" id="3.40.50.2300">
    <property type="match status" value="1"/>
</dbReference>
<keyword evidence="5" id="KW-0418">Kinase</keyword>
<evidence type="ECO:0000313" key="12">
    <source>
        <dbReference type="Proteomes" id="UP001596237"/>
    </source>
</evidence>
<dbReference type="SMART" id="SM00387">
    <property type="entry name" value="HATPase_c"/>
    <property type="match status" value="1"/>
</dbReference>
<dbReference type="RefSeq" id="WP_378739776.1">
    <property type="nucleotide sequence ID" value="NZ_JBHSTT010000032.1"/>
</dbReference>
<feature type="domain" description="PAC" evidence="10">
    <location>
        <begin position="367"/>
        <end position="423"/>
    </location>
</feature>
<name>A0ABW1WM19_9HYPH</name>
<feature type="domain" description="Response regulatory" evidence="8">
    <location>
        <begin position="1092"/>
        <end position="1208"/>
    </location>
</feature>
<dbReference type="EMBL" id="JBHSTT010000032">
    <property type="protein sequence ID" value="MFC6389647.1"/>
    <property type="molecule type" value="Genomic_DNA"/>
</dbReference>
<dbReference type="Proteomes" id="UP001596237">
    <property type="component" value="Unassembled WGS sequence"/>
</dbReference>
<dbReference type="InterPro" id="IPR011006">
    <property type="entry name" value="CheY-like_superfamily"/>
</dbReference>
<gene>
    <name evidence="11" type="ORF">ACFQDP_09895</name>
</gene>
<comment type="caution">
    <text evidence="11">The sequence shown here is derived from an EMBL/GenBank/DDBJ whole genome shotgun (WGS) entry which is preliminary data.</text>
</comment>
<feature type="domain" description="Histidine kinase" evidence="7">
    <location>
        <begin position="845"/>
        <end position="1069"/>
    </location>
</feature>
<evidence type="ECO:0000256" key="1">
    <source>
        <dbReference type="ARBA" id="ARBA00000085"/>
    </source>
</evidence>